<dbReference type="SMART" id="SM00047">
    <property type="entry name" value="LYZ2"/>
    <property type="match status" value="1"/>
</dbReference>
<keyword evidence="2" id="KW-0081">Bacteriolytic enzyme</keyword>
<comment type="caution">
    <text evidence="6">The sequence shown here is derived from an EMBL/GenBank/DDBJ whole genome shotgun (WGS) entry which is preliminary data.</text>
</comment>
<dbReference type="AlphaFoldDB" id="A0A5J4RH49"/>
<evidence type="ECO:0000259" key="5">
    <source>
        <dbReference type="PROSITE" id="PS51782"/>
    </source>
</evidence>
<evidence type="ECO:0000313" key="6">
    <source>
        <dbReference type="EMBL" id="KAA6332201.1"/>
    </source>
</evidence>
<reference evidence="6" key="1">
    <citation type="submission" date="2019-03" db="EMBL/GenBank/DDBJ databases">
        <title>Single cell metagenomics reveals metabolic interactions within the superorganism composed of flagellate Streblomastix strix and complex community of Bacteroidetes bacteria on its surface.</title>
        <authorList>
            <person name="Treitli S.C."/>
            <person name="Kolisko M."/>
            <person name="Husnik F."/>
            <person name="Keeling P."/>
            <person name="Hampl V."/>
        </authorList>
    </citation>
    <scope>NUCLEOTIDE SEQUENCE</scope>
    <source>
        <strain evidence="6">STM</strain>
    </source>
</reference>
<feature type="domain" description="LysM" evidence="5">
    <location>
        <begin position="254"/>
        <end position="298"/>
    </location>
</feature>
<dbReference type="PROSITE" id="PS51782">
    <property type="entry name" value="LYSM"/>
    <property type="match status" value="1"/>
</dbReference>
<keyword evidence="3 6" id="KW-0378">Hydrolase</keyword>
<dbReference type="InterPro" id="IPR018392">
    <property type="entry name" value="LysM"/>
</dbReference>
<dbReference type="Gene3D" id="3.10.350.10">
    <property type="entry name" value="LysM domain"/>
    <property type="match status" value="1"/>
</dbReference>
<keyword evidence="6" id="KW-0326">Glycosidase</keyword>
<dbReference type="PANTHER" id="PTHR33308">
    <property type="entry name" value="PEPTIDOGLYCAN HYDROLASE FLGJ"/>
    <property type="match status" value="1"/>
</dbReference>
<gene>
    <name evidence="6" type="ORF">EZS27_019268</name>
</gene>
<dbReference type="InterPro" id="IPR036779">
    <property type="entry name" value="LysM_dom_sf"/>
</dbReference>
<evidence type="ECO:0000256" key="2">
    <source>
        <dbReference type="ARBA" id="ARBA00022638"/>
    </source>
</evidence>
<sequence>MKTNNHKFFVFTFFFILSIISVSAQWQQRNKLYLEYIDKYSNMAVKQMKRYKIPASITLAQGLLESGAGQSTLAKTHNNHFGIKCGGNWTGPSILHDDDRQNECFRAYRNAQESYEDHSLFLRGRVRYASLFQLKITNYEGWAHGLKKAGYATAPKYDFQLIEIIENYKLYKYDRKGGATSYIPIQNLHQVYLSNDLVYVIARNGDTFESIGEEFDIRKKKLIKYNDLYERYTLTDMDIIYLHEKKKKAETPYTVHVIQDGESMHSISQIYGIRLKSLYKMNHKKKDYVPEVGIKLKLR</sequence>
<dbReference type="InterPro" id="IPR002901">
    <property type="entry name" value="MGlyc_endo_b_GlcNAc-like_dom"/>
</dbReference>
<keyword evidence="1" id="KW-0929">Antimicrobial</keyword>
<dbReference type="GO" id="GO:0004040">
    <property type="term" value="F:amidase activity"/>
    <property type="evidence" value="ECO:0007669"/>
    <property type="project" value="InterPro"/>
</dbReference>
<accession>A0A5J4RH49</accession>
<protein>
    <recommendedName>
        <fullName evidence="4">Peptidoglycan hydrolase</fullName>
    </recommendedName>
</protein>
<dbReference type="Pfam" id="PF01476">
    <property type="entry name" value="LysM"/>
    <property type="match status" value="2"/>
</dbReference>
<organism evidence="6">
    <name type="scientific">termite gut metagenome</name>
    <dbReference type="NCBI Taxonomy" id="433724"/>
    <lineage>
        <taxon>unclassified sequences</taxon>
        <taxon>metagenomes</taxon>
        <taxon>organismal metagenomes</taxon>
    </lineage>
</organism>
<dbReference type="GO" id="GO:0031640">
    <property type="term" value="P:killing of cells of another organism"/>
    <property type="evidence" value="ECO:0007669"/>
    <property type="project" value="UniProtKB-KW"/>
</dbReference>
<dbReference type="PANTHER" id="PTHR33308:SF9">
    <property type="entry name" value="PEPTIDOGLYCAN HYDROLASE FLGJ"/>
    <property type="match status" value="1"/>
</dbReference>
<dbReference type="Pfam" id="PF01832">
    <property type="entry name" value="Glucosaminidase"/>
    <property type="match status" value="1"/>
</dbReference>
<dbReference type="InterPro" id="IPR051056">
    <property type="entry name" value="Glycosyl_Hydrolase_73"/>
</dbReference>
<dbReference type="SMART" id="SM00257">
    <property type="entry name" value="LysM"/>
    <property type="match status" value="1"/>
</dbReference>
<evidence type="ECO:0000256" key="4">
    <source>
        <dbReference type="ARBA" id="ARBA00032108"/>
    </source>
</evidence>
<dbReference type="GO" id="GO:0016798">
    <property type="term" value="F:hydrolase activity, acting on glycosyl bonds"/>
    <property type="evidence" value="ECO:0007669"/>
    <property type="project" value="UniProtKB-KW"/>
</dbReference>
<proteinExistence type="predicted"/>
<dbReference type="GO" id="GO:0042742">
    <property type="term" value="P:defense response to bacterium"/>
    <property type="evidence" value="ECO:0007669"/>
    <property type="project" value="UniProtKB-KW"/>
</dbReference>
<dbReference type="SUPFAM" id="SSF54106">
    <property type="entry name" value="LysM domain"/>
    <property type="match status" value="1"/>
</dbReference>
<evidence type="ECO:0000256" key="3">
    <source>
        <dbReference type="ARBA" id="ARBA00022801"/>
    </source>
</evidence>
<dbReference type="Gene3D" id="1.10.530.10">
    <property type="match status" value="1"/>
</dbReference>
<name>A0A5J4RH49_9ZZZZ</name>
<evidence type="ECO:0000256" key="1">
    <source>
        <dbReference type="ARBA" id="ARBA00022529"/>
    </source>
</evidence>
<dbReference type="EMBL" id="SNRY01001271">
    <property type="protein sequence ID" value="KAA6332201.1"/>
    <property type="molecule type" value="Genomic_DNA"/>
</dbReference>